<protein>
    <recommendedName>
        <fullName evidence="4">Lipoprotein</fullName>
    </recommendedName>
</protein>
<feature type="signal peptide" evidence="1">
    <location>
        <begin position="1"/>
        <end position="23"/>
    </location>
</feature>
<evidence type="ECO:0000313" key="3">
    <source>
        <dbReference type="Proteomes" id="UP001228905"/>
    </source>
</evidence>
<evidence type="ECO:0000256" key="1">
    <source>
        <dbReference type="SAM" id="SignalP"/>
    </source>
</evidence>
<proteinExistence type="predicted"/>
<evidence type="ECO:0000313" key="2">
    <source>
        <dbReference type="EMBL" id="MDQ0462918.1"/>
    </source>
</evidence>
<accession>A0ABU0ILM3</accession>
<comment type="caution">
    <text evidence="2">The sequence shown here is derived from an EMBL/GenBank/DDBJ whole genome shotgun (WGS) entry which is preliminary data.</text>
</comment>
<name>A0ABU0ILM3_9CAUL</name>
<gene>
    <name evidence="2" type="ORF">QO010_000666</name>
</gene>
<feature type="chain" id="PRO_5045684633" description="Lipoprotein" evidence="1">
    <location>
        <begin position="24"/>
        <end position="129"/>
    </location>
</feature>
<dbReference type="Proteomes" id="UP001228905">
    <property type="component" value="Unassembled WGS sequence"/>
</dbReference>
<dbReference type="EMBL" id="JAUSVS010000001">
    <property type="protein sequence ID" value="MDQ0462918.1"/>
    <property type="molecule type" value="Genomic_DNA"/>
</dbReference>
<sequence>MQAPLVLAASLLAILGGCSDGCANDVVSRATSPDGKVSAVIFERNCGATTGYSTQISLIGPDKEPSGPGNLFRADTGHGAARSGAWGGPWAELRWLSPNHLLVRYATGARIFEQSARVGGVDVTYEAAP</sequence>
<keyword evidence="3" id="KW-1185">Reference proteome</keyword>
<organism evidence="2 3">
    <name type="scientific">Caulobacter ginsengisoli</name>
    <dbReference type="NCBI Taxonomy" id="400775"/>
    <lineage>
        <taxon>Bacteria</taxon>
        <taxon>Pseudomonadati</taxon>
        <taxon>Pseudomonadota</taxon>
        <taxon>Alphaproteobacteria</taxon>
        <taxon>Caulobacterales</taxon>
        <taxon>Caulobacteraceae</taxon>
        <taxon>Caulobacter</taxon>
    </lineage>
</organism>
<dbReference type="RefSeq" id="WP_307345939.1">
    <property type="nucleotide sequence ID" value="NZ_JAUSVS010000001.1"/>
</dbReference>
<evidence type="ECO:0008006" key="4">
    <source>
        <dbReference type="Google" id="ProtNLM"/>
    </source>
</evidence>
<reference evidence="2 3" key="1">
    <citation type="submission" date="2023-07" db="EMBL/GenBank/DDBJ databases">
        <title>Genomic Encyclopedia of Type Strains, Phase IV (KMG-IV): sequencing the most valuable type-strain genomes for metagenomic binning, comparative biology and taxonomic classification.</title>
        <authorList>
            <person name="Goeker M."/>
        </authorList>
    </citation>
    <scope>NUCLEOTIDE SEQUENCE [LARGE SCALE GENOMIC DNA]</scope>
    <source>
        <strain evidence="2 3">DSM 18695</strain>
    </source>
</reference>
<keyword evidence="1" id="KW-0732">Signal</keyword>